<dbReference type="PANTHER" id="PTHR48099:SF5">
    <property type="entry name" value="C-1-TETRAHYDROFOLATE SYNTHASE, CYTOPLASMIC"/>
    <property type="match status" value="1"/>
</dbReference>
<dbReference type="Gene3D" id="3.40.50.10860">
    <property type="entry name" value="Leucine Dehydrogenase, chain A, domain 1"/>
    <property type="match status" value="1"/>
</dbReference>
<feature type="domain" description="Tetrahydrofolate dehydrogenase/cyclohydrolase NAD(P)-binding" evidence="14">
    <location>
        <begin position="139"/>
        <end position="280"/>
    </location>
</feature>
<dbReference type="InterPro" id="IPR000672">
    <property type="entry name" value="THF_DH/CycHdrlase"/>
</dbReference>
<dbReference type="NCBIfam" id="NF008058">
    <property type="entry name" value="PRK10792.1"/>
    <property type="match status" value="1"/>
</dbReference>
<dbReference type="Pfam" id="PF00763">
    <property type="entry name" value="THF_DHG_CYH"/>
    <property type="match status" value="1"/>
</dbReference>
<dbReference type="NCBIfam" id="NF010783">
    <property type="entry name" value="PRK14186.1"/>
    <property type="match status" value="1"/>
</dbReference>
<keyword evidence="7 12" id="KW-0560">Oxidoreductase</keyword>
<evidence type="ECO:0000256" key="6">
    <source>
        <dbReference type="ARBA" id="ARBA00022857"/>
    </source>
</evidence>
<proteinExistence type="inferred from homology"/>
<dbReference type="PROSITE" id="PS00767">
    <property type="entry name" value="THF_DHG_CYH_2"/>
    <property type="match status" value="1"/>
</dbReference>
<dbReference type="PRINTS" id="PR00085">
    <property type="entry name" value="THFDHDRGNASE"/>
</dbReference>
<comment type="caution">
    <text evidence="12">Lacks conserved residue(s) required for the propagation of feature annotation.</text>
</comment>
<keyword evidence="3 12" id="KW-0028">Amino-acid biosynthesis</keyword>
<comment type="catalytic activity">
    <reaction evidence="11 12">
        <text>(6R)-5,10-methenyltetrahydrofolate + H2O = (6R)-10-formyltetrahydrofolate + H(+)</text>
        <dbReference type="Rhea" id="RHEA:23700"/>
        <dbReference type="ChEBI" id="CHEBI:15377"/>
        <dbReference type="ChEBI" id="CHEBI:15378"/>
        <dbReference type="ChEBI" id="CHEBI:57455"/>
        <dbReference type="ChEBI" id="CHEBI:195366"/>
        <dbReference type="EC" id="3.5.4.9"/>
    </reaction>
</comment>
<dbReference type="HOGENOM" id="CLU_034045_2_1_9"/>
<keyword evidence="16" id="KW-1185">Reference proteome</keyword>
<dbReference type="Gene3D" id="3.40.50.720">
    <property type="entry name" value="NAD(P)-binding Rossmann-like Domain"/>
    <property type="match status" value="1"/>
</dbReference>
<feature type="binding site" evidence="12">
    <location>
        <begin position="165"/>
        <end position="167"/>
    </location>
    <ligand>
        <name>NADP(+)</name>
        <dbReference type="ChEBI" id="CHEBI:58349"/>
    </ligand>
</feature>
<evidence type="ECO:0000259" key="14">
    <source>
        <dbReference type="Pfam" id="PF02882"/>
    </source>
</evidence>
<dbReference type="NCBIfam" id="NF010786">
    <property type="entry name" value="PRK14189.1"/>
    <property type="match status" value="1"/>
</dbReference>
<evidence type="ECO:0000256" key="11">
    <source>
        <dbReference type="ARBA" id="ARBA00036357"/>
    </source>
</evidence>
<dbReference type="GO" id="GO:0004477">
    <property type="term" value="F:methenyltetrahydrofolate cyclohydrolase activity"/>
    <property type="evidence" value="ECO:0007669"/>
    <property type="project" value="UniProtKB-UniRule"/>
</dbReference>
<dbReference type="CDD" id="cd01080">
    <property type="entry name" value="NAD_bind_m-THF_DH_Cyclohyd"/>
    <property type="match status" value="1"/>
</dbReference>
<dbReference type="FunFam" id="3.40.50.10860:FF:000001">
    <property type="entry name" value="Bifunctional protein FolD"/>
    <property type="match status" value="1"/>
</dbReference>
<sequence length="288" mass="31419">MAGKLIDGKAAAKEIREEIKKEVDEVKAQGVVPGLAVILVGDDPASHTYVRNKEKGCKEVGIHSEIYKYPAAISEAELLDKIRELNEDKRIHGILVQLPLPGHISESKVIDTISPEKDVDGFHPVNVGKMVIGKEGFLPCTPYGIMKLLEREQIDLQGKRAVVIGRSNIVGKPAGLLLLQRNATVTYCHSKTEDLSYHTKQADIIIAAVGKAKFLKAEDVKEGAVIVDVGMNRDENGKLCGDVDFESVREKASFITPVPGGVGPMTITMLLYNTVQSAKRMVKDRISN</sequence>
<accession>G9QPK0</accession>
<dbReference type="GO" id="GO:0035999">
    <property type="term" value="P:tetrahydrofolate interconversion"/>
    <property type="evidence" value="ECO:0007669"/>
    <property type="project" value="UniProtKB-UniRule"/>
</dbReference>
<dbReference type="GO" id="GO:0004488">
    <property type="term" value="F:methylenetetrahydrofolate dehydrogenase (NADP+) activity"/>
    <property type="evidence" value="ECO:0007669"/>
    <property type="project" value="UniProtKB-UniRule"/>
</dbReference>
<dbReference type="EMBL" id="ACWF01000156">
    <property type="protein sequence ID" value="EHL73641.1"/>
    <property type="molecule type" value="Genomic_DNA"/>
</dbReference>
<reference evidence="15 16" key="1">
    <citation type="submission" date="2011-09" db="EMBL/GenBank/DDBJ databases">
        <title>The Genome Sequence of Bacillus smithii 7_3_47FAA.</title>
        <authorList>
            <consortium name="The Broad Institute Genome Sequencing Platform"/>
            <person name="Earl A."/>
            <person name="Ward D."/>
            <person name="Feldgarden M."/>
            <person name="Gevers D."/>
            <person name="Daigneault M."/>
            <person name="Strauss J."/>
            <person name="Allen-Vercoe E."/>
            <person name="Young S.K."/>
            <person name="Zeng Q."/>
            <person name="Gargeya S."/>
            <person name="Fitzgerald M."/>
            <person name="Haas B."/>
            <person name="Abouelleil A."/>
            <person name="Alvarado L."/>
            <person name="Arachchi H.M."/>
            <person name="Berlin A."/>
            <person name="Brown A."/>
            <person name="Chapman S.B."/>
            <person name="Chen Z."/>
            <person name="Dunbar C."/>
            <person name="Freedman E."/>
            <person name="Gearin G."/>
            <person name="Goldberg J."/>
            <person name="Griggs A."/>
            <person name="Gujja S."/>
            <person name="Heiman D."/>
            <person name="Howarth C."/>
            <person name="Larson L."/>
            <person name="Lui A."/>
            <person name="MacDonald P.J.P."/>
            <person name="Montmayeur A."/>
            <person name="Murphy C."/>
            <person name="Neiman D."/>
            <person name="Pearson M."/>
            <person name="Priest M."/>
            <person name="Roberts A."/>
            <person name="Saif S."/>
            <person name="Shea T."/>
            <person name="Shenoy N."/>
            <person name="Sisk P."/>
            <person name="Stolte C."/>
            <person name="Sykes S."/>
            <person name="Wortman J."/>
            <person name="Nusbaum C."/>
            <person name="Birren B."/>
        </authorList>
    </citation>
    <scope>NUCLEOTIDE SEQUENCE [LARGE SCALE GENOMIC DNA]</scope>
    <source>
        <strain evidence="15 16">7_3_47FAA</strain>
    </source>
</reference>
<evidence type="ECO:0000256" key="7">
    <source>
        <dbReference type="ARBA" id="ARBA00023002"/>
    </source>
</evidence>
<evidence type="ECO:0000259" key="13">
    <source>
        <dbReference type="Pfam" id="PF00763"/>
    </source>
</evidence>
<comment type="catalytic activity">
    <reaction evidence="12">
        <text>(6R)-5,10-methylene-5,6,7,8-tetrahydrofolate + NADP(+) = (6R)-5,10-methenyltetrahydrofolate + NADPH</text>
        <dbReference type="Rhea" id="RHEA:22812"/>
        <dbReference type="ChEBI" id="CHEBI:15636"/>
        <dbReference type="ChEBI" id="CHEBI:57455"/>
        <dbReference type="ChEBI" id="CHEBI:57783"/>
        <dbReference type="ChEBI" id="CHEBI:58349"/>
        <dbReference type="EC" id="1.5.1.5"/>
    </reaction>
</comment>
<dbReference type="Proteomes" id="UP000011747">
    <property type="component" value="Unassembled WGS sequence"/>
</dbReference>
<dbReference type="InterPro" id="IPR046346">
    <property type="entry name" value="Aminoacid_DH-like_N_sf"/>
</dbReference>
<evidence type="ECO:0000256" key="9">
    <source>
        <dbReference type="ARBA" id="ARBA00023167"/>
    </source>
</evidence>
<dbReference type="GO" id="GO:0005829">
    <property type="term" value="C:cytosol"/>
    <property type="evidence" value="ECO:0007669"/>
    <property type="project" value="TreeGrafter"/>
</dbReference>
<comment type="subunit">
    <text evidence="12">Homodimer.</text>
</comment>
<dbReference type="InterPro" id="IPR020630">
    <property type="entry name" value="THF_DH/CycHdrlase_cat_dom"/>
</dbReference>
<keyword evidence="2 12" id="KW-0554">One-carbon metabolism</keyword>
<dbReference type="GO" id="GO:0006164">
    <property type="term" value="P:purine nucleotide biosynthetic process"/>
    <property type="evidence" value="ECO:0007669"/>
    <property type="project" value="UniProtKB-KW"/>
</dbReference>
<dbReference type="EC" id="3.5.4.9" evidence="12"/>
<evidence type="ECO:0000256" key="5">
    <source>
        <dbReference type="ARBA" id="ARBA00022801"/>
    </source>
</evidence>
<dbReference type="FunFam" id="3.40.50.720:FF:000094">
    <property type="entry name" value="Bifunctional protein FolD"/>
    <property type="match status" value="1"/>
</dbReference>
<evidence type="ECO:0000313" key="16">
    <source>
        <dbReference type="Proteomes" id="UP000011747"/>
    </source>
</evidence>
<dbReference type="EC" id="1.5.1.5" evidence="12"/>
<keyword evidence="8 12" id="KW-0368">Histidine biosynthesis</keyword>
<comment type="caution">
    <text evidence="15">The sequence shown here is derived from an EMBL/GenBank/DDBJ whole genome shotgun (WGS) entry which is preliminary data.</text>
</comment>
<evidence type="ECO:0000256" key="3">
    <source>
        <dbReference type="ARBA" id="ARBA00022605"/>
    </source>
</evidence>
<keyword evidence="4 12" id="KW-0658">Purine biosynthesis</keyword>
<evidence type="ECO:0000256" key="10">
    <source>
        <dbReference type="ARBA" id="ARBA00023268"/>
    </source>
</evidence>
<feature type="domain" description="Tetrahydrofolate dehydrogenase/cyclohydrolase catalytic" evidence="13">
    <location>
        <begin position="6"/>
        <end position="120"/>
    </location>
</feature>
<name>G9QPK0_9BACI</name>
<dbReference type="HAMAP" id="MF_01576">
    <property type="entry name" value="THF_DHG_CYH"/>
    <property type="match status" value="1"/>
</dbReference>
<dbReference type="PANTHER" id="PTHR48099">
    <property type="entry name" value="C-1-TETRAHYDROFOLATE SYNTHASE, CYTOPLASMIC-RELATED"/>
    <property type="match status" value="1"/>
</dbReference>
<dbReference type="InterPro" id="IPR020867">
    <property type="entry name" value="THF_DH/CycHdrlase_CS"/>
</dbReference>
<dbReference type="AlphaFoldDB" id="G9QPK0"/>
<keyword evidence="10 12" id="KW-0511">Multifunctional enzyme</keyword>
<evidence type="ECO:0000256" key="4">
    <source>
        <dbReference type="ARBA" id="ARBA00022755"/>
    </source>
</evidence>
<keyword evidence="9 12" id="KW-0486">Methionine biosynthesis</keyword>
<dbReference type="PROSITE" id="PS00766">
    <property type="entry name" value="THF_DHG_CYH_1"/>
    <property type="match status" value="1"/>
</dbReference>
<evidence type="ECO:0000256" key="2">
    <source>
        <dbReference type="ARBA" id="ARBA00022563"/>
    </source>
</evidence>
<dbReference type="Pfam" id="PF02882">
    <property type="entry name" value="THF_DHG_CYH_C"/>
    <property type="match status" value="1"/>
</dbReference>
<comment type="similarity">
    <text evidence="12">Belongs to the tetrahydrofolate dehydrogenase/cyclohydrolase family.</text>
</comment>
<keyword evidence="5 12" id="KW-0378">Hydrolase</keyword>
<dbReference type="GO" id="GO:0009086">
    <property type="term" value="P:methionine biosynthetic process"/>
    <property type="evidence" value="ECO:0007669"/>
    <property type="project" value="UniProtKB-KW"/>
</dbReference>
<comment type="pathway">
    <text evidence="1 12">One-carbon metabolism; tetrahydrofolate interconversion.</text>
</comment>
<evidence type="ECO:0000256" key="8">
    <source>
        <dbReference type="ARBA" id="ARBA00023102"/>
    </source>
</evidence>
<evidence type="ECO:0000256" key="1">
    <source>
        <dbReference type="ARBA" id="ARBA00004777"/>
    </source>
</evidence>
<evidence type="ECO:0000313" key="15">
    <source>
        <dbReference type="EMBL" id="EHL73641.1"/>
    </source>
</evidence>
<evidence type="ECO:0000256" key="12">
    <source>
        <dbReference type="HAMAP-Rule" id="MF_01576"/>
    </source>
</evidence>
<dbReference type="RefSeq" id="WP_003355293.1">
    <property type="nucleotide sequence ID" value="NZ_JH414764.1"/>
</dbReference>
<comment type="function">
    <text evidence="12">Catalyzes the oxidation of 5,10-methylenetetrahydrofolate to 5,10-methenyltetrahydrofolate and then the hydrolysis of 5,10-methenyltetrahydrofolate to 10-formyltetrahydrofolate.</text>
</comment>
<gene>
    <name evidence="12" type="primary">folD</name>
    <name evidence="15" type="ORF">HMPREF1015_00217</name>
</gene>
<dbReference type="UniPathway" id="UPA00193"/>
<dbReference type="SUPFAM" id="SSF53223">
    <property type="entry name" value="Aminoacid dehydrogenase-like, N-terminal domain"/>
    <property type="match status" value="1"/>
</dbReference>
<dbReference type="SUPFAM" id="SSF51735">
    <property type="entry name" value="NAD(P)-binding Rossmann-fold domains"/>
    <property type="match status" value="1"/>
</dbReference>
<dbReference type="InterPro" id="IPR020631">
    <property type="entry name" value="THF_DH/CycHdrlase_NAD-bd_dom"/>
</dbReference>
<dbReference type="PATRIC" id="fig|665952.3.peg.3100"/>
<organism evidence="15 16">
    <name type="scientific">Bacillus smithii 7_3_47FAA</name>
    <dbReference type="NCBI Taxonomy" id="665952"/>
    <lineage>
        <taxon>Bacteria</taxon>
        <taxon>Bacillati</taxon>
        <taxon>Bacillota</taxon>
        <taxon>Bacilli</taxon>
        <taxon>Bacillales</taxon>
        <taxon>Bacillaceae</taxon>
        <taxon>Bacillus</taxon>
    </lineage>
</organism>
<protein>
    <recommendedName>
        <fullName evidence="12">Bifunctional protein FolD</fullName>
    </recommendedName>
    <domain>
        <recommendedName>
            <fullName evidence="12">Methylenetetrahydrofolate dehydrogenase</fullName>
            <ecNumber evidence="12">1.5.1.5</ecNumber>
        </recommendedName>
    </domain>
    <domain>
        <recommendedName>
            <fullName evidence="12">Methenyltetrahydrofolate cyclohydrolase</fullName>
            <ecNumber evidence="12">3.5.4.9</ecNumber>
        </recommendedName>
    </domain>
</protein>
<dbReference type="InterPro" id="IPR036291">
    <property type="entry name" value="NAD(P)-bd_dom_sf"/>
</dbReference>
<dbReference type="GO" id="GO:0000105">
    <property type="term" value="P:L-histidine biosynthetic process"/>
    <property type="evidence" value="ECO:0007669"/>
    <property type="project" value="UniProtKB-KW"/>
</dbReference>
<keyword evidence="6 12" id="KW-0521">NADP</keyword>